<dbReference type="InterPro" id="IPR036388">
    <property type="entry name" value="WH-like_DNA-bd_sf"/>
</dbReference>
<evidence type="ECO:0000256" key="2">
    <source>
        <dbReference type="ARBA" id="ARBA00023015"/>
    </source>
</evidence>
<evidence type="ECO:0000313" key="7">
    <source>
        <dbReference type="Proteomes" id="UP000297741"/>
    </source>
</evidence>
<evidence type="ECO:0000256" key="4">
    <source>
        <dbReference type="ARBA" id="ARBA00023163"/>
    </source>
</evidence>
<dbReference type="EMBL" id="RPEM01000004">
    <property type="protein sequence ID" value="TGD43840.1"/>
    <property type="molecule type" value="Genomic_DNA"/>
</dbReference>
<dbReference type="SUPFAM" id="SSF46785">
    <property type="entry name" value="Winged helix' DNA-binding domain"/>
    <property type="match status" value="1"/>
</dbReference>
<dbReference type="InterPro" id="IPR050950">
    <property type="entry name" value="HTH-type_LysR_regulators"/>
</dbReference>
<reference evidence="6 7" key="1">
    <citation type="submission" date="2018-11" db="EMBL/GenBank/DDBJ databases">
        <title>Tabrizicola sp. isolated from sediment of alpine lake.</title>
        <authorList>
            <person name="Liu Z."/>
        </authorList>
    </citation>
    <scope>NUCLEOTIDE SEQUENCE [LARGE SCALE GENOMIC DNA]</scope>
    <source>
        <strain evidence="6 7">DRYC-M-16</strain>
    </source>
</reference>
<comment type="caution">
    <text evidence="6">The sequence shown here is derived from an EMBL/GenBank/DDBJ whole genome shotgun (WGS) entry which is preliminary data.</text>
</comment>
<name>A0ABY2KQZ5_9RHOB</name>
<dbReference type="Gene3D" id="1.10.10.10">
    <property type="entry name" value="Winged helix-like DNA-binding domain superfamily/Winged helix DNA-binding domain"/>
    <property type="match status" value="1"/>
</dbReference>
<keyword evidence="3" id="KW-0238">DNA-binding</keyword>
<keyword evidence="7" id="KW-1185">Reference proteome</keyword>
<evidence type="ECO:0000313" key="6">
    <source>
        <dbReference type="EMBL" id="TGD43840.1"/>
    </source>
</evidence>
<gene>
    <name evidence="6" type="ORF">EEB11_07625</name>
</gene>
<dbReference type="Pfam" id="PF00126">
    <property type="entry name" value="HTH_1"/>
    <property type="match status" value="1"/>
</dbReference>
<keyword evidence="2" id="KW-0805">Transcription regulation</keyword>
<sequence length="310" mass="33011">MTLPLHHLKMTHLRLLAHLADTRRITSAAELTGVSQPTASRLIVEIEDILGQPIHERSGRGIALTVVGTALATRARRILTELQEATTEISGLASGDSGHLQLGSVTAPALSLMLPALRTLRLTHPNITADVSVAPSALLCQELRAGRLDLVLGRPTDPQDAEDFAIQPLGTEPVALLVRQDHPLAGPNPVALPDLMRFDWVMPAAPSPLGRAMICAFAQHDLPPPRQSLTTASFLLTLTMVRQTNAIAPLARAVTDVFCTPGSGYVTLDSALQINVGSYGLMTRKGQAVPPALSRLIDQITRQGQLNPGA</sequence>
<comment type="similarity">
    <text evidence="1">Belongs to the LysR transcriptional regulatory family.</text>
</comment>
<evidence type="ECO:0000256" key="1">
    <source>
        <dbReference type="ARBA" id="ARBA00009437"/>
    </source>
</evidence>
<accession>A0ABY2KQZ5</accession>
<proteinExistence type="inferred from homology"/>
<dbReference type="InterPro" id="IPR000847">
    <property type="entry name" value="LysR_HTH_N"/>
</dbReference>
<dbReference type="Proteomes" id="UP000297741">
    <property type="component" value="Unassembled WGS sequence"/>
</dbReference>
<dbReference type="Pfam" id="PF03466">
    <property type="entry name" value="LysR_substrate"/>
    <property type="match status" value="1"/>
</dbReference>
<dbReference type="Gene3D" id="3.40.190.10">
    <property type="entry name" value="Periplasmic binding protein-like II"/>
    <property type="match status" value="2"/>
</dbReference>
<dbReference type="SUPFAM" id="SSF53850">
    <property type="entry name" value="Periplasmic binding protein-like II"/>
    <property type="match status" value="1"/>
</dbReference>
<feature type="domain" description="HTH lysR-type" evidence="5">
    <location>
        <begin position="8"/>
        <end position="65"/>
    </location>
</feature>
<organism evidence="6 7">
    <name type="scientific">Pseudotabrizicola sediminis</name>
    <dbReference type="NCBI Taxonomy" id="2486418"/>
    <lineage>
        <taxon>Bacteria</taxon>
        <taxon>Pseudomonadati</taxon>
        <taxon>Pseudomonadota</taxon>
        <taxon>Alphaproteobacteria</taxon>
        <taxon>Rhodobacterales</taxon>
        <taxon>Paracoccaceae</taxon>
        <taxon>Pseudotabrizicola</taxon>
    </lineage>
</organism>
<dbReference type="RefSeq" id="WP_135429897.1">
    <property type="nucleotide sequence ID" value="NZ_RPEM01000004.1"/>
</dbReference>
<evidence type="ECO:0000259" key="5">
    <source>
        <dbReference type="PROSITE" id="PS50931"/>
    </source>
</evidence>
<protein>
    <submittedName>
        <fullName evidence="6">LysR family transcriptional regulator</fullName>
    </submittedName>
</protein>
<dbReference type="InterPro" id="IPR005119">
    <property type="entry name" value="LysR_subst-bd"/>
</dbReference>
<keyword evidence="4" id="KW-0804">Transcription</keyword>
<dbReference type="PROSITE" id="PS50931">
    <property type="entry name" value="HTH_LYSR"/>
    <property type="match status" value="1"/>
</dbReference>
<dbReference type="PANTHER" id="PTHR30419">
    <property type="entry name" value="HTH-TYPE TRANSCRIPTIONAL REGULATOR YBHD"/>
    <property type="match status" value="1"/>
</dbReference>
<dbReference type="PANTHER" id="PTHR30419:SF8">
    <property type="entry name" value="NITROGEN ASSIMILATION TRANSCRIPTIONAL ACTIVATOR-RELATED"/>
    <property type="match status" value="1"/>
</dbReference>
<evidence type="ECO:0000256" key="3">
    <source>
        <dbReference type="ARBA" id="ARBA00023125"/>
    </source>
</evidence>
<dbReference type="InterPro" id="IPR036390">
    <property type="entry name" value="WH_DNA-bd_sf"/>
</dbReference>